<dbReference type="GO" id="GO:0004458">
    <property type="term" value="F:D-lactate dehydrogenase (cytochrome) activity"/>
    <property type="evidence" value="ECO:0007669"/>
    <property type="project" value="UniProtKB-EC"/>
</dbReference>
<dbReference type="InterPro" id="IPR016171">
    <property type="entry name" value="Vanillyl_alc_oxidase_C-sub2"/>
</dbReference>
<evidence type="ECO:0000256" key="10">
    <source>
        <dbReference type="ARBA" id="ARBA00053432"/>
    </source>
</evidence>
<dbReference type="Proteomes" id="UP000694400">
    <property type="component" value="Chromosome 13"/>
</dbReference>
<dbReference type="GO" id="GO:0071949">
    <property type="term" value="F:FAD binding"/>
    <property type="evidence" value="ECO:0007669"/>
    <property type="project" value="InterPro"/>
</dbReference>
<sequence>MALRRALGLAGAVGRRGCCSKVGTGPALGSPQRQRQREGGTGGGRGEPAPPDWSPRPPHSARCPPACWKPFGTWSVAPTSPRRQAVCEQHGHDESMHRLEGGVRPRTPVVWPQDVAQVQELAALCHRHRVPMVPFGTGTGLEGWPEPCPCQGGVCFDLSRMATISELSLEDFSVAVEPGVTRKALNSHLRGTGLWFPVDPGADASLCGMAATGASGTNAVRYGTMRPNVLNLRVVLPDGSLLHTAGPGRHARKSAAGYDLTSLFVGSEGTLGFLTQATLRLHPLPEAVAAAVCSFPSVQAAVACTVQVLQAAVPVARIELLDEVMAGACSRYSRLELPEAATLFLELHGSQQGLAEQQQQAEELVRLHGGSIPAWAQAPEERERLWSARHSAWFAALALRPGCQGYSTDVCVPISRLPGVVVETQRDLRDAGLTGPMVGHVGDGNFHCILVFHPEDPDEARRVHDFAERLGRRALAAGGTCTGEHGVGLGKRELLREELGPQGLDTMRRIKAALDPHHLMNPGKVLRREEKGVGGSNLATAGGGAAGMLRLSSL</sequence>
<dbReference type="InterPro" id="IPR016169">
    <property type="entry name" value="FAD-bd_PCMH_sub2"/>
</dbReference>
<dbReference type="Gene3D" id="1.10.45.10">
    <property type="entry name" value="Vanillyl-alcohol Oxidase, Chain A, domain 4"/>
    <property type="match status" value="1"/>
</dbReference>
<dbReference type="GO" id="GO:0005739">
    <property type="term" value="C:mitochondrion"/>
    <property type="evidence" value="ECO:0007669"/>
    <property type="project" value="UniProtKB-SubCell"/>
</dbReference>
<feature type="compositionally biased region" description="Pro residues" evidence="12">
    <location>
        <begin position="48"/>
        <end position="58"/>
    </location>
</feature>
<dbReference type="PANTHER" id="PTHR11748">
    <property type="entry name" value="D-LACTATE DEHYDROGENASE"/>
    <property type="match status" value="1"/>
</dbReference>
<evidence type="ECO:0000256" key="1">
    <source>
        <dbReference type="ARBA" id="ARBA00001974"/>
    </source>
</evidence>
<dbReference type="InterPro" id="IPR016164">
    <property type="entry name" value="FAD-linked_Oxase-like_C"/>
</dbReference>
<keyword evidence="4" id="KW-0285">Flavoprotein</keyword>
<dbReference type="InterPro" id="IPR006094">
    <property type="entry name" value="Oxid_FAD_bind_N"/>
</dbReference>
<evidence type="ECO:0000256" key="11">
    <source>
        <dbReference type="ARBA" id="ARBA00072812"/>
    </source>
</evidence>
<feature type="region of interest" description="Disordered" evidence="12">
    <location>
        <begin position="16"/>
        <end position="60"/>
    </location>
</feature>
<organism evidence="14 15">
    <name type="scientific">Anas platyrhynchos</name>
    <name type="common">Mallard</name>
    <name type="synonym">Anas boschas</name>
    <dbReference type="NCBI Taxonomy" id="8839"/>
    <lineage>
        <taxon>Eukaryota</taxon>
        <taxon>Metazoa</taxon>
        <taxon>Chordata</taxon>
        <taxon>Craniata</taxon>
        <taxon>Vertebrata</taxon>
        <taxon>Euteleostomi</taxon>
        <taxon>Archelosauria</taxon>
        <taxon>Archosauria</taxon>
        <taxon>Dinosauria</taxon>
        <taxon>Saurischia</taxon>
        <taxon>Theropoda</taxon>
        <taxon>Coelurosauria</taxon>
        <taxon>Aves</taxon>
        <taxon>Neognathae</taxon>
        <taxon>Galloanserae</taxon>
        <taxon>Anseriformes</taxon>
        <taxon>Anatidae</taxon>
        <taxon>Anatinae</taxon>
        <taxon>Anas</taxon>
    </lineage>
</organism>
<evidence type="ECO:0000256" key="6">
    <source>
        <dbReference type="ARBA" id="ARBA00022946"/>
    </source>
</evidence>
<evidence type="ECO:0000313" key="14">
    <source>
        <dbReference type="Ensembl" id="ENSAPLP00020024108.1"/>
    </source>
</evidence>
<protein>
    <recommendedName>
        <fullName evidence="11">Probable D-lactate dehydrogenase, mitochondrial</fullName>
        <ecNumber evidence="9">1.1.2.4</ecNumber>
    </recommendedName>
</protein>
<comment type="cofactor">
    <cofactor evidence="1">
        <name>FAD</name>
        <dbReference type="ChEBI" id="CHEBI:57692"/>
    </cofactor>
</comment>
<dbReference type="InterPro" id="IPR036318">
    <property type="entry name" value="FAD-bd_PCMH-like_sf"/>
</dbReference>
<dbReference type="GO" id="GO:1903457">
    <property type="term" value="P:lactate catabolic process"/>
    <property type="evidence" value="ECO:0007669"/>
    <property type="project" value="TreeGrafter"/>
</dbReference>
<proteinExistence type="inferred from homology"/>
<dbReference type="Pfam" id="PF01565">
    <property type="entry name" value="FAD_binding_4"/>
    <property type="match status" value="1"/>
</dbReference>
<reference evidence="14" key="2">
    <citation type="submission" date="2025-08" db="UniProtKB">
        <authorList>
            <consortium name="Ensembl"/>
        </authorList>
    </citation>
    <scope>IDENTIFICATION</scope>
</reference>
<dbReference type="SUPFAM" id="SSF56176">
    <property type="entry name" value="FAD-binding/transporter-associated domain-like"/>
    <property type="match status" value="1"/>
</dbReference>
<evidence type="ECO:0000313" key="15">
    <source>
        <dbReference type="Proteomes" id="UP000694400"/>
    </source>
</evidence>
<evidence type="ECO:0000256" key="12">
    <source>
        <dbReference type="SAM" id="MobiDB-lite"/>
    </source>
</evidence>
<comment type="function">
    <text evidence="10">Involved in D-lactate, but not L-lactate catabolic process.</text>
</comment>
<dbReference type="Pfam" id="PF02913">
    <property type="entry name" value="FAD-oxidase_C"/>
    <property type="match status" value="1"/>
</dbReference>
<dbReference type="InterPro" id="IPR016166">
    <property type="entry name" value="FAD-bd_PCMH"/>
</dbReference>
<keyword evidence="8" id="KW-0496">Mitochondrion</keyword>
<name>A0A8B9TR36_ANAPL</name>
<keyword evidence="5" id="KW-0274">FAD</keyword>
<dbReference type="Ensembl" id="ENSAPLT00020026005.1">
    <property type="protein sequence ID" value="ENSAPLP00020024108.1"/>
    <property type="gene ID" value="ENSAPLG00020016686.1"/>
</dbReference>
<dbReference type="PROSITE" id="PS51387">
    <property type="entry name" value="FAD_PCMH"/>
    <property type="match status" value="1"/>
</dbReference>
<dbReference type="FunFam" id="3.30.465.10:FF:000030">
    <property type="entry name" value="probable D-lactate dehydrogenase, mitochondrial"/>
    <property type="match status" value="1"/>
</dbReference>
<dbReference type="GO" id="GO:0008720">
    <property type="term" value="F:D-lactate dehydrogenase (NAD+) activity"/>
    <property type="evidence" value="ECO:0007669"/>
    <property type="project" value="TreeGrafter"/>
</dbReference>
<evidence type="ECO:0000259" key="13">
    <source>
        <dbReference type="PROSITE" id="PS51387"/>
    </source>
</evidence>
<dbReference type="Gene3D" id="3.30.465.10">
    <property type="match status" value="1"/>
</dbReference>
<reference evidence="14" key="1">
    <citation type="submission" date="2019-08" db="EMBL/GenBank/DDBJ databases">
        <title>Three high-quality genomes provides insights into domestication of ducks.</title>
        <authorList>
            <person name="Hou Z.C."/>
            <person name="Zhu F."/>
            <person name="Yin Z.T."/>
            <person name="Zhang F."/>
        </authorList>
    </citation>
    <scope>NUCLEOTIDE SEQUENCE [LARGE SCALE GENOMIC DNA]</scope>
</reference>
<keyword evidence="7" id="KW-0560">Oxidoreductase</keyword>
<evidence type="ECO:0000256" key="5">
    <source>
        <dbReference type="ARBA" id="ARBA00022827"/>
    </source>
</evidence>
<dbReference type="PANTHER" id="PTHR11748:SF111">
    <property type="entry name" value="D-LACTATE DEHYDROGENASE, MITOCHONDRIAL-RELATED"/>
    <property type="match status" value="1"/>
</dbReference>
<dbReference type="InterPro" id="IPR004113">
    <property type="entry name" value="FAD-bd_oxidored_4_C"/>
</dbReference>
<keyword evidence="6" id="KW-0809">Transit peptide</keyword>
<evidence type="ECO:0000256" key="3">
    <source>
        <dbReference type="ARBA" id="ARBA00008000"/>
    </source>
</evidence>
<evidence type="ECO:0000256" key="9">
    <source>
        <dbReference type="ARBA" id="ARBA00038897"/>
    </source>
</evidence>
<dbReference type="SUPFAM" id="SSF55103">
    <property type="entry name" value="FAD-linked oxidases, C-terminal domain"/>
    <property type="match status" value="1"/>
</dbReference>
<reference evidence="14" key="3">
    <citation type="submission" date="2025-09" db="UniProtKB">
        <authorList>
            <consortium name="Ensembl"/>
        </authorList>
    </citation>
    <scope>IDENTIFICATION</scope>
</reference>
<dbReference type="EC" id="1.1.2.4" evidence="9"/>
<comment type="subcellular location">
    <subcellularLocation>
        <location evidence="2">Mitochondrion</location>
    </subcellularLocation>
</comment>
<dbReference type="Gene3D" id="3.30.70.2740">
    <property type="match status" value="1"/>
</dbReference>
<comment type="similarity">
    <text evidence="3">Belongs to the FAD-binding oxidoreductase/transferase type 4 family.</text>
</comment>
<evidence type="ECO:0000256" key="4">
    <source>
        <dbReference type="ARBA" id="ARBA00022630"/>
    </source>
</evidence>
<evidence type="ECO:0000256" key="7">
    <source>
        <dbReference type="ARBA" id="ARBA00023002"/>
    </source>
</evidence>
<dbReference type="AlphaFoldDB" id="A0A8B9TR36"/>
<evidence type="ECO:0000256" key="2">
    <source>
        <dbReference type="ARBA" id="ARBA00004173"/>
    </source>
</evidence>
<feature type="domain" description="FAD-binding PCMH-type" evidence="13">
    <location>
        <begin position="102"/>
        <end position="284"/>
    </location>
</feature>
<dbReference type="FunFam" id="3.30.70.2740:FF:000001">
    <property type="entry name" value="D-lactate dehydrogenase mitochondrial"/>
    <property type="match status" value="1"/>
</dbReference>
<accession>A0A8B9TR36</accession>
<evidence type="ECO:0000256" key="8">
    <source>
        <dbReference type="ARBA" id="ARBA00023128"/>
    </source>
</evidence>
<dbReference type="FunFam" id="1.10.45.10:FF:000001">
    <property type="entry name" value="D-lactate dehydrogenase mitochondrial"/>
    <property type="match status" value="1"/>
</dbReference>